<comment type="similarity">
    <text evidence="1">Belongs to the N-acylglucosamine 2-epimerase family.</text>
</comment>
<dbReference type="Proteomes" id="UP000076023">
    <property type="component" value="Unassembled WGS sequence"/>
</dbReference>
<accession>A0A146GCZ1</accession>
<keyword evidence="4" id="KW-1185">Reference proteome</keyword>
<evidence type="ECO:0000256" key="1">
    <source>
        <dbReference type="ARBA" id="ARBA00008558"/>
    </source>
</evidence>
<evidence type="ECO:0000313" key="4">
    <source>
        <dbReference type="Proteomes" id="UP000076023"/>
    </source>
</evidence>
<protein>
    <submittedName>
        <fullName evidence="3">N-acylglucosamine 2-epimerase</fullName>
    </submittedName>
</protein>
<keyword evidence="2" id="KW-0413">Isomerase</keyword>
<dbReference type="InterPro" id="IPR012341">
    <property type="entry name" value="6hp_glycosidase-like_sf"/>
</dbReference>
<dbReference type="InParanoid" id="A0A146GCZ1"/>
<comment type="caution">
    <text evidence="3">The sequence shown here is derived from an EMBL/GenBank/DDBJ whole genome shotgun (WGS) entry which is preliminary data.</text>
</comment>
<dbReference type="OrthoDB" id="5141876at2"/>
<dbReference type="EMBL" id="BDCO01000003">
    <property type="protein sequence ID" value="GAT35221.1"/>
    <property type="molecule type" value="Genomic_DNA"/>
</dbReference>
<dbReference type="InterPro" id="IPR010819">
    <property type="entry name" value="AGE/CE"/>
</dbReference>
<dbReference type="STRING" id="690879.TSACC_3285"/>
<dbReference type="PANTHER" id="PTHR15108">
    <property type="entry name" value="N-ACYLGLUCOSAMINE-2-EPIMERASE"/>
    <property type="match status" value="1"/>
</dbReference>
<dbReference type="SUPFAM" id="SSF48208">
    <property type="entry name" value="Six-hairpin glycosidases"/>
    <property type="match status" value="1"/>
</dbReference>
<dbReference type="GO" id="GO:0005975">
    <property type="term" value="P:carbohydrate metabolic process"/>
    <property type="evidence" value="ECO:0007669"/>
    <property type="project" value="InterPro"/>
</dbReference>
<organism evidence="3 4">
    <name type="scientific">Terrimicrobium sacchariphilum</name>
    <dbReference type="NCBI Taxonomy" id="690879"/>
    <lineage>
        <taxon>Bacteria</taxon>
        <taxon>Pseudomonadati</taxon>
        <taxon>Verrucomicrobiota</taxon>
        <taxon>Terrimicrobiia</taxon>
        <taxon>Terrimicrobiales</taxon>
        <taxon>Terrimicrobiaceae</taxon>
        <taxon>Terrimicrobium</taxon>
    </lineage>
</organism>
<dbReference type="Gene3D" id="1.50.10.10">
    <property type="match status" value="1"/>
</dbReference>
<sequence length="387" mass="44070">MLSFYRQFLFEGVIPFWLEHGIDRVRGGLLTCMDEAGKLISSEKFAWSQGRGIWTFAAIHRRLSPDPQLLEIAVQTAEFCLAHAIQADGRVCFRMSRSGEVLEGHTSVYADLFLAYGLNELYLATGTQHYRDTALRLFRQSAAEITQPYFKTIAPYALPSGTAWVHGPPMIALETANELLEGGAERDLIDFVDWALERIMVHHRRPEWKTLLEHLGPADEFVDTPEGRAVVPGHTIESMWFVIHAATRRNRPDLVQQAIEAIRWMLEAGWDAEFGGIFLGLDARGHQPPWYANADKKLWWVHCEAIYALALCGSLRPEPWVDEWSGRVLDWSLAHHGDGRGEWTQRLDREGKPIKELIALPVKDPFHLPRALTLSIQLLSHTHPYVR</sequence>
<name>A0A146GCZ1_TERSA</name>
<reference evidence="4" key="1">
    <citation type="journal article" date="2017" name="Genome Announc.">
        <title>Draft Genome Sequence of Terrimicrobium sacchariphilum NM-5T, a Facultative Anaerobic Soil Bacterium of the Class Spartobacteria.</title>
        <authorList>
            <person name="Qiu Y.L."/>
            <person name="Tourlousse D.M."/>
            <person name="Matsuura N."/>
            <person name="Ohashi A."/>
            <person name="Sekiguchi Y."/>
        </authorList>
    </citation>
    <scope>NUCLEOTIDE SEQUENCE [LARGE SCALE GENOMIC DNA]</scope>
    <source>
        <strain evidence="4">NM-5</strain>
    </source>
</reference>
<evidence type="ECO:0000313" key="3">
    <source>
        <dbReference type="EMBL" id="GAT35221.1"/>
    </source>
</evidence>
<dbReference type="Pfam" id="PF07221">
    <property type="entry name" value="GlcNAc_2-epim"/>
    <property type="match status" value="1"/>
</dbReference>
<dbReference type="InterPro" id="IPR008928">
    <property type="entry name" value="6-hairpin_glycosidase_sf"/>
</dbReference>
<dbReference type="AlphaFoldDB" id="A0A146GCZ1"/>
<proteinExistence type="inferred from homology"/>
<evidence type="ECO:0000256" key="2">
    <source>
        <dbReference type="ARBA" id="ARBA00023235"/>
    </source>
</evidence>
<dbReference type="GO" id="GO:0016853">
    <property type="term" value="F:isomerase activity"/>
    <property type="evidence" value="ECO:0007669"/>
    <property type="project" value="UniProtKB-KW"/>
</dbReference>
<gene>
    <name evidence="3" type="ORF">TSACC_3285</name>
</gene>